<organism evidence="1 2">
    <name type="scientific">Neisseria gonorrhoeae</name>
    <dbReference type="NCBI Taxonomy" id="485"/>
    <lineage>
        <taxon>Bacteria</taxon>
        <taxon>Pseudomonadati</taxon>
        <taxon>Pseudomonadota</taxon>
        <taxon>Betaproteobacteria</taxon>
        <taxon>Neisseriales</taxon>
        <taxon>Neisseriaceae</taxon>
        <taxon>Neisseria</taxon>
    </lineage>
</organism>
<evidence type="ECO:0000313" key="2">
    <source>
        <dbReference type="Proteomes" id="UP000307092"/>
    </source>
</evidence>
<dbReference type="Proteomes" id="UP000307092">
    <property type="component" value="Unassembled WGS sequence"/>
</dbReference>
<proteinExistence type="predicted"/>
<accession>A0AAX2TN24</accession>
<reference evidence="1 2" key="1">
    <citation type="submission" date="2019-04" db="EMBL/GenBank/DDBJ databases">
        <title>The CDC panel for molecular diagnostics of ciprofloxacin resistance and its use for research and clinical development.</title>
        <authorList>
            <person name="Liu H."/>
            <person name="Tang K."/>
            <person name="Pham C."/>
            <person name="Schmerer M."/>
        </authorList>
    </citation>
    <scope>NUCLEOTIDE SEQUENCE [LARGE SCALE GENOMIC DNA]</scope>
    <source>
        <strain evidence="1 2">LRRBGS_0742</strain>
    </source>
</reference>
<protein>
    <submittedName>
        <fullName evidence="1">Uncharacterized protein</fullName>
    </submittedName>
</protein>
<dbReference type="AlphaFoldDB" id="A0AAX2TN24"/>
<dbReference type="EMBL" id="SUQX01000035">
    <property type="protein sequence ID" value="TJX04283.1"/>
    <property type="molecule type" value="Genomic_DNA"/>
</dbReference>
<sequence length="61" mass="6573">MKKGVHSATQNYRYSGAMPSERIFRSVLRLVGVSSDTVKRKFAGAGLSYAGKAAGESLYCL</sequence>
<evidence type="ECO:0000313" key="1">
    <source>
        <dbReference type="EMBL" id="TJX04283.1"/>
    </source>
</evidence>
<dbReference type="RefSeq" id="WP_003690237.1">
    <property type="nucleotide sequence ID" value="NZ_BLVE01000158.1"/>
</dbReference>
<gene>
    <name evidence="1" type="ORF">E8M63_11700</name>
</gene>
<name>A0AAX2TN24_NEIGO</name>
<comment type="caution">
    <text evidence="1">The sequence shown here is derived from an EMBL/GenBank/DDBJ whole genome shotgun (WGS) entry which is preliminary data.</text>
</comment>